<dbReference type="Pfam" id="PF00400">
    <property type="entry name" value="WD40"/>
    <property type="match status" value="6"/>
</dbReference>
<gene>
    <name evidence="4" type="ORF">WJX75_009984</name>
</gene>
<accession>A0ABR2YG66</accession>
<dbReference type="SMART" id="SM00320">
    <property type="entry name" value="WD40"/>
    <property type="match status" value="7"/>
</dbReference>
<sequence>MGNSRLALSHKKEDAHDDAIWCATWVPNSNGLVTGSVDESVKIWTLLDEQVPEVVEDTHTYVGHTLGVVSVAIDVTGTYAASSALDSFIRIWNLQDNSTKAVIETPPSETWQIKFHPASDTLIVAAAGGSSSKVALWSAEDAEAKGHLGIPVADEKFKKDKFVLSVAFSPDGRRLACGVMDGTIAVFDVPSGKLLNTLTGHHKPVRDVCFTPDSQMLLTACDDMHTHLYDVEHAALIDAFSGHESWVLSVDCHPSGTAFATGSSDATVKLWDLQTRTCSQTVTEHSDQVWSVAWQNDGRRLASASDDKSIGFYNHV</sequence>
<dbReference type="PROSITE" id="PS50082">
    <property type="entry name" value="WD_REPEATS_2"/>
    <property type="match status" value="6"/>
</dbReference>
<evidence type="ECO:0000256" key="1">
    <source>
        <dbReference type="ARBA" id="ARBA00022574"/>
    </source>
</evidence>
<keyword evidence="2" id="KW-0677">Repeat</keyword>
<dbReference type="InterPro" id="IPR036322">
    <property type="entry name" value="WD40_repeat_dom_sf"/>
</dbReference>
<feature type="repeat" description="WD" evidence="3">
    <location>
        <begin position="198"/>
        <end position="239"/>
    </location>
</feature>
<dbReference type="Gene3D" id="2.130.10.10">
    <property type="entry name" value="YVTN repeat-like/Quinoprotein amine dehydrogenase"/>
    <property type="match status" value="1"/>
</dbReference>
<dbReference type="PROSITE" id="PS00678">
    <property type="entry name" value="WD_REPEATS_1"/>
    <property type="match status" value="1"/>
</dbReference>
<name>A0ABR2YG66_9CHLO</name>
<evidence type="ECO:0008006" key="6">
    <source>
        <dbReference type="Google" id="ProtNLM"/>
    </source>
</evidence>
<protein>
    <recommendedName>
        <fullName evidence="6">WD40 repeat-like protein</fullName>
    </recommendedName>
</protein>
<feature type="repeat" description="WD" evidence="3">
    <location>
        <begin position="13"/>
        <end position="46"/>
    </location>
</feature>
<organism evidence="4 5">
    <name type="scientific">Coccomyxa subellipsoidea</name>
    <dbReference type="NCBI Taxonomy" id="248742"/>
    <lineage>
        <taxon>Eukaryota</taxon>
        <taxon>Viridiplantae</taxon>
        <taxon>Chlorophyta</taxon>
        <taxon>core chlorophytes</taxon>
        <taxon>Trebouxiophyceae</taxon>
        <taxon>Trebouxiophyceae incertae sedis</taxon>
        <taxon>Coccomyxaceae</taxon>
        <taxon>Coccomyxa</taxon>
    </lineage>
</organism>
<feature type="repeat" description="WD" evidence="3">
    <location>
        <begin position="282"/>
        <end position="316"/>
    </location>
</feature>
<dbReference type="InterPro" id="IPR015943">
    <property type="entry name" value="WD40/YVTN_repeat-like_dom_sf"/>
</dbReference>
<evidence type="ECO:0000256" key="2">
    <source>
        <dbReference type="ARBA" id="ARBA00022737"/>
    </source>
</evidence>
<dbReference type="PANTHER" id="PTHR44090:SF1">
    <property type="entry name" value="SUPERKILLER COMPLEX PROTEIN 8"/>
    <property type="match status" value="1"/>
</dbReference>
<proteinExistence type="predicted"/>
<evidence type="ECO:0000256" key="3">
    <source>
        <dbReference type="PROSITE-ProRule" id="PRU00221"/>
    </source>
</evidence>
<keyword evidence="5" id="KW-1185">Reference proteome</keyword>
<feature type="repeat" description="WD" evidence="3">
    <location>
        <begin position="240"/>
        <end position="281"/>
    </location>
</feature>
<dbReference type="Proteomes" id="UP001491310">
    <property type="component" value="Unassembled WGS sequence"/>
</dbReference>
<feature type="repeat" description="WD" evidence="3">
    <location>
        <begin position="61"/>
        <end position="102"/>
    </location>
</feature>
<dbReference type="PRINTS" id="PR00320">
    <property type="entry name" value="GPROTEINBRPT"/>
</dbReference>
<dbReference type="EMBL" id="JALJOT010000013">
    <property type="protein sequence ID" value="KAK9904348.1"/>
    <property type="molecule type" value="Genomic_DNA"/>
</dbReference>
<reference evidence="4 5" key="1">
    <citation type="journal article" date="2024" name="Nat. Commun.">
        <title>Phylogenomics reveals the evolutionary origins of lichenization in chlorophyte algae.</title>
        <authorList>
            <person name="Puginier C."/>
            <person name="Libourel C."/>
            <person name="Otte J."/>
            <person name="Skaloud P."/>
            <person name="Haon M."/>
            <person name="Grisel S."/>
            <person name="Petersen M."/>
            <person name="Berrin J.G."/>
            <person name="Delaux P.M."/>
            <person name="Dal Grande F."/>
            <person name="Keller J."/>
        </authorList>
    </citation>
    <scope>NUCLEOTIDE SEQUENCE [LARGE SCALE GENOMIC DNA]</scope>
    <source>
        <strain evidence="4 5">SAG 216-7</strain>
    </source>
</reference>
<evidence type="ECO:0000313" key="4">
    <source>
        <dbReference type="EMBL" id="KAK9904348.1"/>
    </source>
</evidence>
<evidence type="ECO:0000313" key="5">
    <source>
        <dbReference type="Proteomes" id="UP001491310"/>
    </source>
</evidence>
<dbReference type="InterPro" id="IPR019775">
    <property type="entry name" value="WD40_repeat_CS"/>
</dbReference>
<feature type="repeat" description="WD" evidence="3">
    <location>
        <begin position="163"/>
        <end position="197"/>
    </location>
</feature>
<dbReference type="PROSITE" id="PS50294">
    <property type="entry name" value="WD_REPEATS_REGION"/>
    <property type="match status" value="5"/>
</dbReference>
<comment type="caution">
    <text evidence="4">The sequence shown here is derived from an EMBL/GenBank/DDBJ whole genome shotgun (WGS) entry which is preliminary data.</text>
</comment>
<keyword evidence="1 3" id="KW-0853">WD repeat</keyword>
<dbReference type="InterPro" id="IPR020472">
    <property type="entry name" value="WD40_PAC1"/>
</dbReference>
<dbReference type="InterPro" id="IPR051510">
    <property type="entry name" value="SKI8"/>
</dbReference>
<dbReference type="PANTHER" id="PTHR44090">
    <property type="entry name" value="WD REPEAT-CONTAINING PROTEIN 61"/>
    <property type="match status" value="1"/>
</dbReference>
<dbReference type="InterPro" id="IPR001680">
    <property type="entry name" value="WD40_rpt"/>
</dbReference>
<dbReference type="SUPFAM" id="SSF50978">
    <property type="entry name" value="WD40 repeat-like"/>
    <property type="match status" value="1"/>
</dbReference>
<dbReference type="CDD" id="cd00200">
    <property type="entry name" value="WD40"/>
    <property type="match status" value="1"/>
</dbReference>